<evidence type="ECO:0000256" key="5">
    <source>
        <dbReference type="ARBA" id="ARBA00022737"/>
    </source>
</evidence>
<feature type="compositionally biased region" description="Polar residues" evidence="15">
    <location>
        <begin position="679"/>
        <end position="691"/>
    </location>
</feature>
<dbReference type="CDD" id="cd17995">
    <property type="entry name" value="DEXHc_CHD6_7_8_9"/>
    <property type="match status" value="1"/>
</dbReference>
<dbReference type="GO" id="GO:0005524">
    <property type="term" value="F:ATP binding"/>
    <property type="evidence" value="ECO:0007669"/>
    <property type="project" value="UniProtKB-KW"/>
</dbReference>
<feature type="region of interest" description="Disordered" evidence="15">
    <location>
        <begin position="4019"/>
        <end position="4085"/>
    </location>
</feature>
<feature type="region of interest" description="Disordered" evidence="15">
    <location>
        <begin position="1089"/>
        <end position="1433"/>
    </location>
</feature>
<keyword evidence="9" id="KW-0156">Chromatin regulator</keyword>
<feature type="compositionally biased region" description="Basic and acidic residues" evidence="15">
    <location>
        <begin position="1612"/>
        <end position="1622"/>
    </location>
</feature>
<feature type="compositionally biased region" description="Acidic residues" evidence="15">
    <location>
        <begin position="1228"/>
        <end position="1237"/>
    </location>
</feature>
<evidence type="ECO:0000313" key="19">
    <source>
        <dbReference type="Proteomes" id="UP000183832"/>
    </source>
</evidence>
<keyword evidence="8" id="KW-0067">ATP-binding</keyword>
<dbReference type="Pfam" id="PF07533">
    <property type="entry name" value="BRK"/>
    <property type="match status" value="1"/>
</dbReference>
<feature type="compositionally biased region" description="Basic and acidic residues" evidence="15">
    <location>
        <begin position="1358"/>
        <end position="1369"/>
    </location>
</feature>
<evidence type="ECO:0000256" key="13">
    <source>
        <dbReference type="ARBA" id="ARBA00023242"/>
    </source>
</evidence>
<name>A0A1J1HY89_9DIPT</name>
<evidence type="ECO:0000256" key="3">
    <source>
        <dbReference type="ARBA" id="ARBA00006375"/>
    </source>
</evidence>
<feature type="compositionally biased region" description="Low complexity" evidence="15">
    <location>
        <begin position="533"/>
        <end position="543"/>
    </location>
</feature>
<evidence type="ECO:0000259" key="16">
    <source>
        <dbReference type="PROSITE" id="PS51192"/>
    </source>
</evidence>
<feature type="compositionally biased region" description="Low complexity" evidence="15">
    <location>
        <begin position="4186"/>
        <end position="4199"/>
    </location>
</feature>
<feature type="compositionally biased region" description="Basic residues" evidence="15">
    <location>
        <begin position="1348"/>
        <end position="1357"/>
    </location>
</feature>
<evidence type="ECO:0000313" key="18">
    <source>
        <dbReference type="EMBL" id="CRK92300.1"/>
    </source>
</evidence>
<feature type="compositionally biased region" description="Basic and acidic residues" evidence="15">
    <location>
        <begin position="3043"/>
        <end position="3075"/>
    </location>
</feature>
<dbReference type="PROSITE" id="PS50920">
    <property type="entry name" value="SOLCAR"/>
    <property type="match status" value="3"/>
</dbReference>
<dbReference type="Gene3D" id="1.10.10.60">
    <property type="entry name" value="Homeodomain-like"/>
    <property type="match status" value="1"/>
</dbReference>
<feature type="compositionally biased region" description="Basic and acidic residues" evidence="15">
    <location>
        <begin position="3230"/>
        <end position="3248"/>
    </location>
</feature>
<feature type="compositionally biased region" description="Low complexity" evidence="15">
    <location>
        <begin position="3476"/>
        <end position="3485"/>
    </location>
</feature>
<dbReference type="CDD" id="cd18793">
    <property type="entry name" value="SF2_C_SNF"/>
    <property type="match status" value="1"/>
</dbReference>
<dbReference type="InterPro" id="IPR037259">
    <property type="entry name" value="BRK_sf"/>
</dbReference>
<feature type="compositionally biased region" description="Low complexity" evidence="15">
    <location>
        <begin position="656"/>
        <end position="667"/>
    </location>
</feature>
<feature type="region of interest" description="Disordered" evidence="15">
    <location>
        <begin position="4114"/>
        <end position="4142"/>
    </location>
</feature>
<dbReference type="EMBL" id="CVRI01000025">
    <property type="protein sequence ID" value="CRK92300.1"/>
    <property type="molecule type" value="Genomic_DNA"/>
</dbReference>
<dbReference type="Pfam" id="PF23078">
    <property type="entry name" value="HTH_CHD6-9"/>
    <property type="match status" value="1"/>
</dbReference>
<feature type="compositionally biased region" description="Basic and acidic residues" evidence="15">
    <location>
        <begin position="3141"/>
        <end position="3154"/>
    </location>
</feature>
<feature type="region of interest" description="Disordered" evidence="15">
    <location>
        <begin position="4177"/>
        <end position="4203"/>
    </location>
</feature>
<feature type="compositionally biased region" description="Basic and acidic residues" evidence="15">
    <location>
        <begin position="3204"/>
        <end position="3222"/>
    </location>
</feature>
<dbReference type="InterPro" id="IPR001650">
    <property type="entry name" value="Helicase_C-like"/>
</dbReference>
<feature type="compositionally biased region" description="Basic residues" evidence="15">
    <location>
        <begin position="1297"/>
        <end position="1313"/>
    </location>
</feature>
<accession>A0A1J1HY89</accession>
<feature type="repeat" description="Solcar" evidence="14">
    <location>
        <begin position="171"/>
        <end position="266"/>
    </location>
</feature>
<feature type="compositionally biased region" description="Basic and acidic residues" evidence="15">
    <location>
        <begin position="1114"/>
        <end position="1137"/>
    </location>
</feature>
<evidence type="ECO:0000256" key="15">
    <source>
        <dbReference type="SAM" id="MobiDB-lite"/>
    </source>
</evidence>
<dbReference type="SUPFAM" id="SSF52540">
    <property type="entry name" value="P-loop containing nucleoside triphosphate hydrolases"/>
    <property type="match status" value="2"/>
</dbReference>
<dbReference type="GO" id="GO:0000791">
    <property type="term" value="C:euchromatin"/>
    <property type="evidence" value="ECO:0007669"/>
    <property type="project" value="UniProtKB-ARBA"/>
</dbReference>
<evidence type="ECO:0000256" key="7">
    <source>
        <dbReference type="ARBA" id="ARBA00022801"/>
    </source>
</evidence>
<dbReference type="InterPro" id="IPR056342">
    <property type="entry name" value="HTH_CHD6-9"/>
</dbReference>
<feature type="compositionally biased region" description="Low complexity" evidence="15">
    <location>
        <begin position="2713"/>
        <end position="2741"/>
    </location>
</feature>
<evidence type="ECO:0000256" key="6">
    <source>
        <dbReference type="ARBA" id="ARBA00022741"/>
    </source>
</evidence>
<feature type="domain" description="Helicase ATP-binding" evidence="16">
    <location>
        <begin position="1699"/>
        <end position="1873"/>
    </location>
</feature>
<dbReference type="SUPFAM" id="SSF103506">
    <property type="entry name" value="Mitochondrial carrier"/>
    <property type="match status" value="1"/>
</dbReference>
<feature type="compositionally biased region" description="Polar residues" evidence="15">
    <location>
        <begin position="1188"/>
        <end position="1204"/>
    </location>
</feature>
<feature type="compositionally biased region" description="Basic residues" evidence="15">
    <location>
        <begin position="1101"/>
        <end position="1113"/>
    </location>
</feature>
<feature type="region of interest" description="Disordered" evidence="15">
    <location>
        <begin position="4269"/>
        <end position="4341"/>
    </location>
</feature>
<comment type="subcellular location">
    <subcellularLocation>
        <location evidence="2">Membrane</location>
        <topology evidence="2">Multi-pass membrane protein</topology>
    </subcellularLocation>
    <subcellularLocation>
        <location evidence="1">Nucleus</location>
    </subcellularLocation>
</comment>
<feature type="compositionally biased region" description="Low complexity" evidence="15">
    <location>
        <begin position="4073"/>
        <end position="4085"/>
    </location>
</feature>
<dbReference type="PANTHER" id="PTHR46850">
    <property type="entry name" value="CHROMODOMAIN-HELICASE-DNA-BINDING PROTEIN 9"/>
    <property type="match status" value="1"/>
</dbReference>
<dbReference type="InterPro" id="IPR023395">
    <property type="entry name" value="MCP_dom_sf"/>
</dbReference>
<keyword evidence="12" id="KW-0804">Transcription</keyword>
<feature type="compositionally biased region" description="Polar residues" evidence="15">
    <location>
        <begin position="4287"/>
        <end position="4304"/>
    </location>
</feature>
<evidence type="ECO:0000256" key="1">
    <source>
        <dbReference type="ARBA" id="ARBA00004123"/>
    </source>
</evidence>
<feature type="compositionally biased region" description="Basic and acidic residues" evidence="15">
    <location>
        <begin position="1248"/>
        <end position="1257"/>
    </location>
</feature>
<dbReference type="GO" id="GO:0016887">
    <property type="term" value="F:ATP hydrolysis activity"/>
    <property type="evidence" value="ECO:0007669"/>
    <property type="project" value="UniProtKB-ARBA"/>
</dbReference>
<feature type="compositionally biased region" description="Polar residues" evidence="15">
    <location>
        <begin position="4060"/>
        <end position="4072"/>
    </location>
</feature>
<feature type="compositionally biased region" description="Basic residues" evidence="15">
    <location>
        <begin position="4445"/>
        <end position="4454"/>
    </location>
</feature>
<feature type="region of interest" description="Disordered" evidence="15">
    <location>
        <begin position="1457"/>
        <end position="1623"/>
    </location>
</feature>
<proteinExistence type="inferred from homology"/>
<feature type="compositionally biased region" description="Low complexity" evidence="15">
    <location>
        <begin position="3672"/>
        <end position="3683"/>
    </location>
</feature>
<feature type="compositionally biased region" description="Basic and acidic residues" evidence="15">
    <location>
        <begin position="1471"/>
        <end position="1485"/>
    </location>
</feature>
<feature type="repeat" description="Solcar" evidence="14">
    <location>
        <begin position="1"/>
        <end position="65"/>
    </location>
</feature>
<feature type="compositionally biased region" description="Basic and acidic residues" evidence="15">
    <location>
        <begin position="3086"/>
        <end position="3098"/>
    </location>
</feature>
<feature type="compositionally biased region" description="Pro residues" evidence="15">
    <location>
        <begin position="415"/>
        <end position="425"/>
    </location>
</feature>
<feature type="compositionally biased region" description="Basic and acidic residues" evidence="15">
    <location>
        <begin position="2609"/>
        <end position="2638"/>
    </location>
</feature>
<feature type="compositionally biased region" description="Acidic residues" evidence="15">
    <location>
        <begin position="3191"/>
        <end position="3203"/>
    </location>
</feature>
<dbReference type="FunFam" id="3.40.50.300:FF:000015">
    <property type="entry name" value="chromodomain-helicase-DNA-binding protein 9 isoform X1"/>
    <property type="match status" value="1"/>
</dbReference>
<gene>
    <name evidence="18" type="ORF">CLUMA_CG005861</name>
</gene>
<comment type="similarity">
    <text evidence="3">Belongs to the mitochondrial carrier (TC 2.A.29) family.</text>
</comment>
<dbReference type="InterPro" id="IPR049730">
    <property type="entry name" value="SNF2/RAD54-like_C"/>
</dbReference>
<evidence type="ECO:0000256" key="4">
    <source>
        <dbReference type="ARBA" id="ARBA00022692"/>
    </source>
</evidence>
<feature type="compositionally biased region" description="Polar residues" evidence="15">
    <location>
        <begin position="3684"/>
        <end position="3694"/>
    </location>
</feature>
<protein>
    <submittedName>
        <fullName evidence="18">CLUMA_CG005861, isoform A</fullName>
    </submittedName>
</protein>
<dbReference type="SMART" id="SM00490">
    <property type="entry name" value="HELICc"/>
    <property type="match status" value="1"/>
</dbReference>
<feature type="compositionally biased region" description="Basic and acidic residues" evidence="15">
    <location>
        <begin position="4403"/>
        <end position="4427"/>
    </location>
</feature>
<feature type="compositionally biased region" description="Polar residues" evidence="15">
    <location>
        <begin position="698"/>
        <end position="718"/>
    </location>
</feature>
<feature type="region of interest" description="Disordered" evidence="15">
    <location>
        <begin position="3476"/>
        <end position="3540"/>
    </location>
</feature>
<keyword evidence="13" id="KW-0539">Nucleus</keyword>
<feature type="compositionally biased region" description="Gly residues" evidence="15">
    <location>
        <begin position="1155"/>
        <end position="1165"/>
    </location>
</feature>
<dbReference type="FunFam" id="3.40.50.10810:FF:000003">
    <property type="entry name" value="chromodomain-helicase-DNA-binding protein 8 isoform X4"/>
    <property type="match status" value="1"/>
</dbReference>
<dbReference type="Pfam" id="PF00271">
    <property type="entry name" value="Helicase_C"/>
    <property type="match status" value="1"/>
</dbReference>
<dbReference type="Pfam" id="PF00153">
    <property type="entry name" value="Mito_carr"/>
    <property type="match status" value="3"/>
</dbReference>
<feature type="region of interest" description="Disordered" evidence="15">
    <location>
        <begin position="654"/>
        <end position="771"/>
    </location>
</feature>
<feature type="region of interest" description="Disordered" evidence="15">
    <location>
        <begin position="323"/>
        <end position="489"/>
    </location>
</feature>
<feature type="region of interest" description="Disordered" evidence="15">
    <location>
        <begin position="3639"/>
        <end position="3717"/>
    </location>
</feature>
<feature type="region of interest" description="Disordered" evidence="15">
    <location>
        <begin position="3882"/>
        <end position="3911"/>
    </location>
</feature>
<dbReference type="InterPro" id="IPR016197">
    <property type="entry name" value="Chromo-like_dom_sf"/>
</dbReference>
<feature type="compositionally biased region" description="Basic and acidic residues" evidence="15">
    <location>
        <begin position="4315"/>
        <end position="4336"/>
    </location>
</feature>
<keyword evidence="10" id="KW-0805">Transcription regulation</keyword>
<dbReference type="Pfam" id="PF00176">
    <property type="entry name" value="SNF2-rel_dom"/>
    <property type="match status" value="1"/>
</dbReference>
<feature type="compositionally biased region" description="Polar residues" evidence="15">
    <location>
        <begin position="508"/>
        <end position="527"/>
    </location>
</feature>
<organism evidence="18 19">
    <name type="scientific">Clunio marinus</name>
    <dbReference type="NCBI Taxonomy" id="568069"/>
    <lineage>
        <taxon>Eukaryota</taxon>
        <taxon>Metazoa</taxon>
        <taxon>Ecdysozoa</taxon>
        <taxon>Arthropoda</taxon>
        <taxon>Hexapoda</taxon>
        <taxon>Insecta</taxon>
        <taxon>Pterygota</taxon>
        <taxon>Neoptera</taxon>
        <taxon>Endopterygota</taxon>
        <taxon>Diptera</taxon>
        <taxon>Nematocera</taxon>
        <taxon>Chironomoidea</taxon>
        <taxon>Chironomidae</taxon>
        <taxon>Clunio</taxon>
    </lineage>
</organism>
<feature type="region of interest" description="Disordered" evidence="15">
    <location>
        <begin position="2607"/>
        <end position="2662"/>
    </location>
</feature>
<feature type="region of interest" description="Disordered" evidence="15">
    <location>
        <begin position="501"/>
        <end position="615"/>
    </location>
</feature>
<evidence type="ECO:0000256" key="11">
    <source>
        <dbReference type="ARBA" id="ARBA00023136"/>
    </source>
</evidence>
<feature type="compositionally biased region" description="Polar residues" evidence="15">
    <location>
        <begin position="3513"/>
        <end position="3540"/>
    </location>
</feature>
<feature type="compositionally biased region" description="Polar residues" evidence="15">
    <location>
        <begin position="435"/>
        <end position="477"/>
    </location>
</feature>
<feature type="compositionally biased region" description="Low complexity" evidence="15">
    <location>
        <begin position="4118"/>
        <end position="4129"/>
    </location>
</feature>
<feature type="compositionally biased region" description="Low complexity" evidence="15">
    <location>
        <begin position="2463"/>
        <end position="2479"/>
    </location>
</feature>
<feature type="region of interest" description="Disordered" evidence="15">
    <location>
        <begin position="2999"/>
        <end position="3248"/>
    </location>
</feature>
<feature type="region of interest" description="Disordered" evidence="15">
    <location>
        <begin position="4362"/>
        <end position="4476"/>
    </location>
</feature>
<feature type="region of interest" description="Disordered" evidence="15">
    <location>
        <begin position="4492"/>
        <end position="4520"/>
    </location>
</feature>
<evidence type="ECO:0000259" key="17">
    <source>
        <dbReference type="PROSITE" id="PS51194"/>
    </source>
</evidence>
<evidence type="ECO:0000256" key="10">
    <source>
        <dbReference type="ARBA" id="ARBA00023015"/>
    </source>
</evidence>
<feature type="compositionally biased region" description="Low complexity" evidence="15">
    <location>
        <begin position="391"/>
        <end position="405"/>
    </location>
</feature>
<dbReference type="PROSITE" id="PS51192">
    <property type="entry name" value="HELICASE_ATP_BIND_1"/>
    <property type="match status" value="1"/>
</dbReference>
<keyword evidence="19" id="KW-1185">Reference proteome</keyword>
<dbReference type="InterPro" id="IPR018108">
    <property type="entry name" value="MCP_transmembrane"/>
</dbReference>
<feature type="compositionally biased region" description="Low complexity" evidence="15">
    <location>
        <begin position="4020"/>
        <end position="4059"/>
    </location>
</feature>
<dbReference type="Gene3D" id="2.40.50.40">
    <property type="match status" value="1"/>
</dbReference>
<dbReference type="InterPro" id="IPR027417">
    <property type="entry name" value="P-loop_NTPase"/>
</dbReference>
<keyword evidence="11 14" id="KW-0472">Membrane</keyword>
<feature type="compositionally biased region" description="Polar residues" evidence="15">
    <location>
        <begin position="591"/>
        <end position="610"/>
    </location>
</feature>
<dbReference type="Proteomes" id="UP000183832">
    <property type="component" value="Unassembled WGS sequence"/>
</dbReference>
<feature type="compositionally biased region" description="Basic and acidic residues" evidence="15">
    <location>
        <begin position="1523"/>
        <end position="1546"/>
    </location>
</feature>
<feature type="compositionally biased region" description="Polar residues" evidence="15">
    <location>
        <begin position="1047"/>
        <end position="1064"/>
    </location>
</feature>
<feature type="compositionally biased region" description="Low complexity" evidence="15">
    <location>
        <begin position="759"/>
        <end position="771"/>
    </location>
</feature>
<keyword evidence="5" id="KW-0677">Repeat</keyword>
<dbReference type="Gene3D" id="3.40.5.120">
    <property type="match status" value="1"/>
</dbReference>
<dbReference type="InterPro" id="IPR014001">
    <property type="entry name" value="Helicase_ATP-bd"/>
</dbReference>
<feature type="compositionally biased region" description="Polar residues" evidence="15">
    <location>
        <begin position="3650"/>
        <end position="3671"/>
    </location>
</feature>
<evidence type="ECO:0000256" key="12">
    <source>
        <dbReference type="ARBA" id="ARBA00023163"/>
    </source>
</evidence>
<feature type="compositionally biased region" description="Acidic residues" evidence="15">
    <location>
        <begin position="1512"/>
        <end position="1522"/>
    </location>
</feature>
<feature type="compositionally biased region" description="Low complexity" evidence="15">
    <location>
        <begin position="365"/>
        <end position="380"/>
    </location>
</feature>
<feature type="region of interest" description="Disordered" evidence="15">
    <location>
        <begin position="1005"/>
        <end position="1064"/>
    </location>
</feature>
<feature type="compositionally biased region" description="Basic and acidic residues" evidence="15">
    <location>
        <begin position="4371"/>
        <end position="4382"/>
    </location>
</feature>
<feature type="region of interest" description="Disordered" evidence="15">
    <location>
        <begin position="2289"/>
        <end position="2325"/>
    </location>
</feature>
<dbReference type="GO" id="GO:0034728">
    <property type="term" value="P:nucleosome organization"/>
    <property type="evidence" value="ECO:0007669"/>
    <property type="project" value="UniProtKB-ARBA"/>
</dbReference>
<dbReference type="GO" id="GO:0140658">
    <property type="term" value="F:ATP-dependent chromatin remodeler activity"/>
    <property type="evidence" value="ECO:0007669"/>
    <property type="project" value="UniProtKB-ARBA"/>
</dbReference>
<sequence length="4520" mass="499956">MQVYKQVEPIKKDVGAKYTSTLQTLLLMFKEEGVKGLWKGHIPGQILSVTYGTGQFLAYDQFNRHSRNIKFFDEHSDIRHIVGGGLAGAFGMSIATPFDVARTRFIAQDDGRGYRSLFQAFATIIRNEGFRGLFRGLVPGVTAIAPNAAIQFGSYNFILEHYIDFMNQEKPSRHVILLAGTFSGIVAKTCIYPLDLTKKRLQIQQFHGSRTTFGKNITTSGMFDCLRQTLRDEKFSGLYKGWAPAVIKSGAIDAYYRYDPTAPRGMGPPPGYSTHPPRHRAPIPLQQQQPQYPTYQPTDNMYSMGADQHAGMSLGDITGWGSQPVPTQPYGQPMGYGHPAPQPPQRQTQASYRQHMSGYPQDPKQMQAAYSSQQSMMSTMIPQQGYGSIPQSQHQQQAQQRISQHYPQSGHQMYPTPPQQAPTPQPYGGYGQQAHLTSQNQAMHHSSSVSQHQTAMSAQANQQASHQIPQGHNSAQMPHQMGHGMLPSYGSQMTAAPVVAPPQVPTYLPNSKQTSSIATQQHGSSPQYRAPFPQLSPQMSPRPQMSPHPQMSPRPVMSPAKPPPPPPQQQAQNVQQSSSNLSPHPHMPGISSPSARSQPSLPPIQTNVKSSIVPPASAGSGVVPNTLQALEQMVMPVSNAAPGMDYNQTSYRQQALPSMPNNPLSPLGSRPQQMGGGQNSLMNQQLMSPTLQQQAQQMETTDQYSGLQTNQSSMSTLESTDQSSDLNLLDSYSNSATVNTSNMSSSNAQKSSIEDSLLSQTTNDNSQSSQISDNAANNLMQANNFTNEISQDDNANQQSMEQELLPCLDANDANDEFQKATTDGNESEQVSQDSQEQECIEKNDELHFGFESDPIKPKSADSTMIHHDVGKDILSNEMTNVIASDIANNIEHISSVQAPKMVDGNMMQQMPTVYPPGSHQVPNYNMSYNMQQAPPYTAMPHHQERAMLQQQLQDLYLLPPAPEHQEKIHRTQERINILQQHETTDQCPGGTPSCVLQNPMFSMIDSPQVTSTTGRGRGRGNSSKPRKPRQKKSEKQSQAESTEDDSNNVVPSNLPVSEDSVTAGTGLSDLSQMYSEDNDMADISQDNLIGDLDTSTDASGKKIKKPRKPRAPKPPKEPKSPKETKDRKKKDKDPDKAKQKKKGKKGNSIDDMYSGSGGVGVGGGENSVSHDNNSTELSKHTTSEGEENQTLASLMHNQNSTDANSGEIEGPEGETAKTDDGSKKADGGSDEVTDFDDIPVSKIAIKSLIDDKDKSVMSDEGNAGSEDPYSMNEDETPSKKKKSKSRRSTGGGGMNNKKPRNSRAGKSSRRSGRVKIVQDSGDEGGDDLITTPPASPTGDDAEIDSSKRRSARNTQRKKYTDDVMLRFSDEETALISPVKRDSAGKAEDGGKEKVEGEDGGTGNVTTSDAQDGTVDNVDVSKPPPIEDISNKPNYVYINTTDEDTMIVQFVLAQRMGKREFKPEPPPQPATEVKKEDESQEVKQEGEEKEENSSTDVKTEESESVKVKSEDETVKDEDEVKENEEEKKEIPMEVDEDKPVETEREEPPVQEAEAEAEAPESEKCEEKSVESETEKQSKDDEEEKKTIETSDESDSNGSKKTEETTGEQPATDSAEKSTDDTKPEPVYVEVEEYLVKYRNFSYLHCEWRTEDELLKGDKRNEWKFKRRPHPDQWKQLDKTPVYKGNNSLRPYQLEGLNWLKYSWFKNNNCILADEMGLGKTIQSLTFVHSVYEWGIRGPFLVIAPLSTIPNWQREFESWTDLNVIVYHGSSTSRQMIQDYEIFYKLENGKPLKDIIKFNVLITTFEMIVTDYQDLQKFNFRVCVIDEAHRLKNRNCKLLEGLRQLNLEHRVLLSGTPLQNNVNELFSLLNFLEPSQFACSEDFLRDFGSLKTESEVQKLQALLKPMMLRRLKDDVEKSLAPKEETIVEVELTNIQKKYYRGILEQNFSFLQKGTTAANIPNLMNTMMELRKCCIHPYLLNGAEDQIQYEWRLSHGEDRDGYYKNIVNASGKMVLIDKLLPKLKANGHRVLIFSQMVRCLDILEDYLVYKKYPFERIDGRIRGNLRQAAIDRYSKPDSDRFVFLLCTKAGGLGINLTAADTVIIYDSDWNPQNDLQAQARCHRIGQQKMVKIYRLLCRNTYEREMFDKASLKLGLDKAILQSMNTTQGKDGNNKQMSKKEIEDLLKKGAYGAVMDDDNAGDKFCEEDIDSILQRRTQIITMESEKGSTFSKASFASSGNRSDINIDDPDFWNKWAKKADIDTTIGEKDETEDLVLSEPRRRTQIKRYGHDDGVMDMSEESTGLETDEEGGVGVSLRSKRRREKERRKGKIDDYIPRDRDTLAALGFEDVSYGSWARSECFKVEKGLLSFGWGRWTEILEQGAFKRGWKESDVEDCSRVILLFCLQRYQGDEKIKTFISDLIKPRGLGEENTIARNHSGLHNLVPRGRNAKGRKGKAGQSTSSAKEPSSAGPSSPRASSSASSTVSVLDDNHWSKDDKYDADSYLDINYKKHLTRHANKVLLRVRMLYYIKHEIIGDFVQQIQDGIPISDLPIRPPPTTDQMPCSWWNPKCCDKSLLVGTYKHGCESYRQMRADPSLCYISHCGPGDVTDDISISKEHDDETNSKHGDDDEEVRSTKDEDRPSSSGLDDEESSTTHPSELDPNLIWPSMQDLNTRLRRVITSYQRNYKKEELKQQQKAKLQSIVQPANGGGANNPTASTSYSSALAASMAQQQQSQSKHAQQSQVQMPSAADISLLLSLGMGSLDASQLANLDLQKLAMYLKMERREKIEQVVRERERVRFEQIPKKWSRRDENEFLRVLTGYGIDLQQHTSVPMADWSRFKTFAKLDKKSDENLSDYYKVFIAMCKRQAGEKLLEEEKGLEGLIDDIGEDHAKLILDRLELLSKLREIAKHPKLEERLKLCENNLDTPDWWESGKHDRELVRAVLKYGLYRSDQYILNDTEFPFSEAEKNYVRSLEVLKSFKFDNPADLFKLAMGEMPTKAAKVETKSEPVPVVKQDNSVEQEKVAENVEETSSSETNLVKPSTPTEEKEKEVEEDQQETKDEVAVKSPEKSVEKEAETVDDTPVTNEEETKVSEREKSVENETVEASEGEKMETEETSEEKDAAEAPSEIKSTTDEAMEVDSEEKPPVEEDSKEKEETSEEVASDDKKCEEKDETEINEPAIETEKEEKMEVNDEQSADVEESSNEIEKKINSPLKEDEEKLESKDDEGEEMKEVAAVEKSKSSDDEKVESIVEEEIVTVKKEPGLERPEGDPKVIDTVVIEDDDTLTEKPQATEEGAASTSNQAEELRARFPDLEVFQPLMKLKQLDAMMMKGDVKDNLKSLSRVFDASMVVKWFRDFALEKRISHIIYCVEKGVWPVGKSYSAYSGCLGIDLDLPLYETVKRLGVHDDKRSSSSTPDIITITTDHHQLGKSSLSALQSQLHQSMSAMAAAKGKKGQKRHIAIDVETERAKLHALLNNTTPLGGNNQKSNWNDEEQEINRRSSGSSLQPPPAHQPTTRSSMSQYKPTVTIPGTSSTLTPIDLSSSLPKMRIADILRKPTADMSEVQDFSMGKSRGGSGSNSLSQSASQSSVGKGKLNDMLTKLMKKNNVPMDEPQPLSKEKKRRKLDEIVLGLSAAKQPEQKSIFGDPGLSMSSSSKKPQITPSVSVTPANVQSQSQSHSNQNQKPFTITVTSVPGKSSSKGQSQSQSASGSSGMAALQSMSNLTSKESMNAMILQAAQAEQQAFLKQQQKIIQSIPANSPQRKAYEAMFAEMKQALELSSKLGSYGSGGAHDAKVNKWLAEQTAALTEQAMSMEYLSRTQADANAIANINWNSLTGEENVSVIHKSSGKRLTGRNAPQLKRLSQWLKENPMYEIDPKWTESLTMPSPMAVPQSSSSSSSSMNQKSSSMSNDNYSNLAGLNANILSSLPGLGAFDPKNPLASMMPFAGMPGLGSMANMANMNNMNLFGNLAALGGLAGMDAQSLAAVMAAASLDPSTAAALAKAYDQLAQQCNLLNGAGMSGSSTGTTSTSSSSRQSSNKNSSSTSSSSRGGSNNNMGSSHQSTPSPSGKSSRNSQSNMNSLAAAAAARDAQLQSLLLPHDTHLLESLSRATGLDITQSSSRGSSGSSSSQDKRSNAAQQANKEALEKIERDRRKLMEQLTRNGFPTDFATMQALAKMPTGLGGGSSSSSSSMKGSSSSKDIPLPLPADFSQALFAEMMAQTAAAVSANSSSSSSSKRSRDQEMKDALEQLKNPVEMLARSLGVGPGISLIPTSSASSIHDSKRMRQETSSSAAAISLTPTSSKSNDMKSLLLGNDEMKSPRSSRSDSSRQHQEQQQDKVTLTPVSAASIGASLPSQTTISLATNSGSERASSSREQQHHDSNMDIEDLIAQSKVSKAGEIQSEDQHMDLSQRKSDESSQEHSEHQQQDENTGDEGERSGSGSGRSGRRTRSKRPRSGDDMDVAMPERKRELRSSAGRLAAAAAARMAAEAKAAQQAAAQQQESSLNLSNNSEGKDGGNSE</sequence>
<feature type="compositionally biased region" description="Low complexity" evidence="15">
    <location>
        <begin position="569"/>
        <end position="583"/>
    </location>
</feature>
<evidence type="ECO:0000256" key="8">
    <source>
        <dbReference type="ARBA" id="ARBA00022840"/>
    </source>
</evidence>
<feature type="region of interest" description="Disordered" evidence="15">
    <location>
        <begin position="3561"/>
        <end position="3623"/>
    </location>
</feature>
<dbReference type="OrthoDB" id="5857104at2759"/>
<feature type="compositionally biased region" description="Polar residues" evidence="15">
    <location>
        <begin position="381"/>
        <end position="390"/>
    </location>
</feature>
<feature type="compositionally biased region" description="Basic and acidic residues" evidence="15">
    <location>
        <begin position="1496"/>
        <end position="1511"/>
    </location>
</feature>
<keyword evidence="7" id="KW-0378">Hydrolase</keyword>
<feature type="compositionally biased region" description="Low complexity" evidence="15">
    <location>
        <begin position="3578"/>
        <end position="3593"/>
    </location>
</feature>
<dbReference type="STRING" id="568069.A0A1J1HY89"/>
<feature type="region of interest" description="Disordered" evidence="15">
    <location>
        <begin position="2434"/>
        <end position="2481"/>
    </location>
</feature>
<feature type="repeat" description="Solcar" evidence="14">
    <location>
        <begin position="75"/>
        <end position="161"/>
    </location>
</feature>
<dbReference type="SUPFAM" id="SSF54160">
    <property type="entry name" value="Chromo domain-like"/>
    <property type="match status" value="1"/>
</dbReference>
<dbReference type="GO" id="GO:0016020">
    <property type="term" value="C:membrane"/>
    <property type="evidence" value="ECO:0007669"/>
    <property type="project" value="UniProtKB-SubCell"/>
</dbReference>
<feature type="compositionally biased region" description="Low complexity" evidence="15">
    <location>
        <begin position="3695"/>
        <end position="3717"/>
    </location>
</feature>
<keyword evidence="4 14" id="KW-0812">Transmembrane</keyword>
<dbReference type="Gene3D" id="1.50.40.10">
    <property type="entry name" value="Mitochondrial carrier domain"/>
    <property type="match status" value="1"/>
</dbReference>
<dbReference type="InterPro" id="IPR051493">
    <property type="entry name" value="CHD"/>
</dbReference>
<dbReference type="InterPro" id="IPR006576">
    <property type="entry name" value="BRK_domain"/>
</dbReference>
<evidence type="ECO:0000256" key="9">
    <source>
        <dbReference type="ARBA" id="ARBA00022853"/>
    </source>
</evidence>
<feature type="compositionally biased region" description="Low complexity" evidence="15">
    <location>
        <begin position="3892"/>
        <end position="3910"/>
    </location>
</feature>
<feature type="region of interest" description="Disordered" evidence="15">
    <location>
        <begin position="2701"/>
        <end position="2741"/>
    </location>
</feature>
<feature type="compositionally biased region" description="Low complexity" evidence="15">
    <location>
        <begin position="4492"/>
        <end position="4511"/>
    </location>
</feature>
<feature type="compositionally biased region" description="Basic and acidic residues" evidence="15">
    <location>
        <begin position="3106"/>
        <end position="3122"/>
    </location>
</feature>
<feature type="compositionally biased region" description="Low complexity" evidence="15">
    <location>
        <begin position="719"/>
        <end position="751"/>
    </location>
</feature>
<dbReference type="SMART" id="SM00592">
    <property type="entry name" value="BRK"/>
    <property type="match status" value="1"/>
</dbReference>
<dbReference type="CDD" id="cd18668">
    <property type="entry name" value="CD1_tandem_CHD5-9_like"/>
    <property type="match status" value="1"/>
</dbReference>
<dbReference type="SUPFAM" id="SSF160481">
    <property type="entry name" value="BRK domain-like"/>
    <property type="match status" value="1"/>
</dbReference>
<feature type="compositionally biased region" description="Polar residues" evidence="15">
    <location>
        <begin position="1166"/>
        <end position="1176"/>
    </location>
</feature>
<dbReference type="GO" id="GO:0005634">
    <property type="term" value="C:nucleus"/>
    <property type="evidence" value="ECO:0007669"/>
    <property type="project" value="UniProtKB-SubCell"/>
</dbReference>
<evidence type="ECO:0000256" key="14">
    <source>
        <dbReference type="PROSITE-ProRule" id="PRU00282"/>
    </source>
</evidence>
<feature type="compositionally biased region" description="Basic and acidic residues" evidence="15">
    <location>
        <begin position="1559"/>
        <end position="1587"/>
    </location>
</feature>
<dbReference type="InterPro" id="IPR038718">
    <property type="entry name" value="SNF2-like_sf"/>
</dbReference>
<feature type="domain" description="Helicase C-terminal" evidence="17">
    <location>
        <begin position="2012"/>
        <end position="2168"/>
    </location>
</feature>
<evidence type="ECO:0000256" key="2">
    <source>
        <dbReference type="ARBA" id="ARBA00004141"/>
    </source>
</evidence>
<reference evidence="18 19" key="1">
    <citation type="submission" date="2015-04" db="EMBL/GenBank/DDBJ databases">
        <authorList>
            <person name="Syromyatnikov M.Y."/>
            <person name="Popov V.N."/>
        </authorList>
    </citation>
    <scope>NUCLEOTIDE SEQUENCE [LARGE SCALE GENOMIC DNA]</scope>
</reference>
<dbReference type="SMART" id="SM00487">
    <property type="entry name" value="DEXDc"/>
    <property type="match status" value="1"/>
</dbReference>
<dbReference type="Gene3D" id="3.40.50.300">
    <property type="entry name" value="P-loop containing nucleotide triphosphate hydrolases"/>
    <property type="match status" value="1"/>
</dbReference>
<feature type="compositionally biased region" description="Basic residues" evidence="15">
    <location>
        <begin position="2313"/>
        <end position="2325"/>
    </location>
</feature>
<dbReference type="InterPro" id="IPR000330">
    <property type="entry name" value="SNF2_N"/>
</dbReference>
<dbReference type="Gene3D" id="3.40.50.10810">
    <property type="entry name" value="Tandem AAA-ATPase domain"/>
    <property type="match status" value="1"/>
</dbReference>
<feature type="compositionally biased region" description="Basic and acidic residues" evidence="15">
    <location>
        <begin position="3181"/>
        <end position="3190"/>
    </location>
</feature>
<feature type="compositionally biased region" description="Basic and acidic residues" evidence="15">
    <location>
        <begin position="1378"/>
        <end position="1396"/>
    </location>
</feature>
<keyword evidence="6" id="KW-0547">Nucleotide-binding</keyword>
<dbReference type="PROSITE" id="PS51194">
    <property type="entry name" value="HELICASE_CTER"/>
    <property type="match status" value="1"/>
</dbReference>
<dbReference type="PANTHER" id="PTHR46850:SF1">
    <property type="entry name" value="CHROMODOMAIN-HELICASE-DNA-BINDING PROTEIN 9"/>
    <property type="match status" value="1"/>
</dbReference>
<feature type="compositionally biased region" description="Basic and acidic residues" evidence="15">
    <location>
        <begin position="1214"/>
        <end position="1227"/>
    </location>
</feature>